<evidence type="ECO:0000313" key="3">
    <source>
        <dbReference type="EMBL" id="KKK23322.1"/>
    </source>
</evidence>
<proteinExistence type="predicted"/>
<dbReference type="EMBL" id="JYKN01000714">
    <property type="protein sequence ID" value="KKK23322.1"/>
    <property type="molecule type" value="Genomic_DNA"/>
</dbReference>
<feature type="compositionally biased region" description="Low complexity" evidence="1">
    <location>
        <begin position="146"/>
        <end position="164"/>
    </location>
</feature>
<feature type="compositionally biased region" description="Acidic residues" evidence="1">
    <location>
        <begin position="551"/>
        <end position="560"/>
    </location>
</feature>
<organism evidence="3 4">
    <name type="scientific">Aspergillus ochraceoroseus</name>
    <dbReference type="NCBI Taxonomy" id="138278"/>
    <lineage>
        <taxon>Eukaryota</taxon>
        <taxon>Fungi</taxon>
        <taxon>Dikarya</taxon>
        <taxon>Ascomycota</taxon>
        <taxon>Pezizomycotina</taxon>
        <taxon>Eurotiomycetes</taxon>
        <taxon>Eurotiomycetidae</taxon>
        <taxon>Eurotiales</taxon>
        <taxon>Aspergillaceae</taxon>
        <taxon>Aspergillus</taxon>
        <taxon>Aspergillus subgen. Nidulantes</taxon>
    </lineage>
</organism>
<dbReference type="VEuPathDB" id="FungiDB:P175DRAFT_0479047"/>
<dbReference type="AlphaFoldDB" id="A0A0F8XIB5"/>
<feature type="region of interest" description="Disordered" evidence="1">
    <location>
        <begin position="488"/>
        <end position="524"/>
    </location>
</feature>
<dbReference type="Proteomes" id="UP000034947">
    <property type="component" value="Unassembled WGS sequence"/>
</dbReference>
<sequence length="589" mass="66994">MPSKMVHVALDPRKKPRNIKWTDEFRVFLCCLYKFFENDHSVFQNIFNRRFEQQIIEGGYNYPVRYSTLHSQWVCMKRLGDPLWGRIHLSSFEYELRAPHENRAVQEIQTIACSQGWSIHEKLEDNIDKSGFEYREMVVPQSLRGSPQSQPEAQPQSQLQPQNSVPHDAYNSTPHPEADKEVSEDTESSTLVHGGGKICFWCHSEGLESQKFCSAVQPGHMPPILYRWWNVDSQGINSMDSFVAGMFSKAKKNFFLPGDILPEEFNTYFRRHIQIQRTPSPFISTFKSMLAPVHRALRNQEGATVSIIDARKLEAQIYSAKDFVQENSIRIGTYNGAGEYLIWGEVPNAAIICSFKVSQLCRIASENTQIGKLLHLDMISSYKINRRALHRALAKGASALDMQAGLAIGGLLSLLQVPYQYSKDVSEGIAYSWRVKRRRLPWKDFFEGVQAAYLGVPPLISHVPRPTLDNNNDNLNAFESSDEELLFSDYDDDDGEEEGDNDKNGHLDNAELPNEQDDENRSSGAIDTHFSTEWVMITAPAENDVVVLLDSSDEEMGDGDDSVREEQIILRPEDQCGADRERDRNALFG</sequence>
<gene>
    <name evidence="3" type="ORF">AOCH_005678</name>
</gene>
<feature type="compositionally biased region" description="Basic and acidic residues" evidence="1">
    <location>
        <begin position="561"/>
        <end position="589"/>
    </location>
</feature>
<feature type="region of interest" description="Disordered" evidence="1">
    <location>
        <begin position="549"/>
        <end position="589"/>
    </location>
</feature>
<feature type="domain" description="DUF7587" evidence="2">
    <location>
        <begin position="221"/>
        <end position="360"/>
    </location>
</feature>
<protein>
    <recommendedName>
        <fullName evidence="2">DUF7587 domain-containing protein</fullName>
    </recommendedName>
</protein>
<comment type="caution">
    <text evidence="3">The sequence shown here is derived from an EMBL/GenBank/DDBJ whole genome shotgun (WGS) entry which is preliminary data.</text>
</comment>
<dbReference type="Pfam" id="PF24494">
    <property type="entry name" value="DUF7587"/>
    <property type="match status" value="1"/>
</dbReference>
<evidence type="ECO:0000313" key="4">
    <source>
        <dbReference type="Proteomes" id="UP000034947"/>
    </source>
</evidence>
<evidence type="ECO:0000256" key="1">
    <source>
        <dbReference type="SAM" id="MobiDB-lite"/>
    </source>
</evidence>
<reference evidence="3 4" key="1">
    <citation type="submission" date="2015-02" db="EMBL/GenBank/DDBJ databases">
        <title>Draft Genome Sequences of Two Closely-Related Aflatoxigenic Aspergillus Species Obtained from the Cote d'Ivoire.</title>
        <authorList>
            <person name="Moore G.G."/>
            <person name="Beltz S.B."/>
            <person name="Mack B.M."/>
        </authorList>
    </citation>
    <scope>NUCLEOTIDE SEQUENCE [LARGE SCALE GENOMIC DNA]</scope>
    <source>
        <strain evidence="3 4">SRRC1432</strain>
    </source>
</reference>
<keyword evidence="4" id="KW-1185">Reference proteome</keyword>
<accession>A0A0F8XIB5</accession>
<dbReference type="InterPro" id="IPR056009">
    <property type="entry name" value="DUF7587"/>
</dbReference>
<feature type="compositionally biased region" description="Acidic residues" evidence="1">
    <location>
        <begin position="488"/>
        <end position="500"/>
    </location>
</feature>
<feature type="region of interest" description="Disordered" evidence="1">
    <location>
        <begin position="141"/>
        <end position="188"/>
    </location>
</feature>
<evidence type="ECO:0000259" key="2">
    <source>
        <dbReference type="Pfam" id="PF24494"/>
    </source>
</evidence>
<name>A0A0F8XIB5_9EURO</name>
<dbReference type="OrthoDB" id="5397734at2759"/>